<dbReference type="CGD" id="CAL0000168901">
    <property type="gene designation" value="Cd36_21090"/>
</dbReference>
<protein>
    <submittedName>
        <fullName evidence="3">Pre-mRNA-splicing factor, putative</fullName>
    </submittedName>
</protein>
<sequence length="126" mass="14165">MSRHQYDLIQCMKQPGKSIGLLCSNCDGKCPICDSFVKPTEQVRICQDCSQGHLSNKCILCANNLGENNENGVPAYYCLECVRLEKHREGCPRIINVGGTKTDMIYMKKKDNNNNNNNNKSSLQSF</sequence>
<dbReference type="InterPro" id="IPR005345">
    <property type="entry name" value="PHF5"/>
</dbReference>
<dbReference type="eggNOG" id="KOG1705">
    <property type="taxonomic scope" value="Eukaryota"/>
</dbReference>
<dbReference type="RefSeq" id="XP_002418587.1">
    <property type="nucleotide sequence ID" value="XM_002418542.1"/>
</dbReference>
<evidence type="ECO:0000313" key="2">
    <source>
        <dbReference type="CGD" id="CAL0000168901"/>
    </source>
</evidence>
<dbReference type="VEuPathDB" id="FungiDB:CD36_21090"/>
<comment type="similarity">
    <text evidence="1">Belongs to the PHF5 family.</text>
</comment>
<gene>
    <name evidence="2" type="ordered locus">Cd36_21090</name>
    <name evidence="3" type="ORF">CD36_21090</name>
</gene>
<dbReference type="Pfam" id="PF03660">
    <property type="entry name" value="PHF5"/>
    <property type="match status" value="1"/>
</dbReference>
<proteinExistence type="inferred from homology"/>
<evidence type="ECO:0000256" key="1">
    <source>
        <dbReference type="ARBA" id="ARBA00008626"/>
    </source>
</evidence>
<evidence type="ECO:0000313" key="3">
    <source>
        <dbReference type="EMBL" id="CAX43890.1"/>
    </source>
</evidence>
<name>B9WBW8_CANDC</name>
<reference evidence="3 4" key="1">
    <citation type="journal article" date="2009" name="Genome Res.">
        <title>Comparative genomics of the fungal pathogens Candida dubliniensis and Candida albicans.</title>
        <authorList>
            <person name="Jackson A.P."/>
            <person name="Gamble J.A."/>
            <person name="Yeomans T."/>
            <person name="Moran G.P."/>
            <person name="Saunders D."/>
            <person name="Harris D."/>
            <person name="Aslett M."/>
            <person name="Barrell J.F."/>
            <person name="Butler G."/>
            <person name="Citiulo F."/>
            <person name="Coleman D.C."/>
            <person name="de Groot P.W.J."/>
            <person name="Goodwin T.J."/>
            <person name="Quail M.A."/>
            <person name="McQuillan J."/>
            <person name="Munro C.A."/>
            <person name="Pain A."/>
            <person name="Poulter R.T."/>
            <person name="Rajandream M.A."/>
            <person name="Renauld H."/>
            <person name="Spiering M.J."/>
            <person name="Tivey A."/>
            <person name="Gow N.A.R."/>
            <person name="Barrell B."/>
            <person name="Sullivan D.J."/>
            <person name="Berriman M."/>
        </authorList>
    </citation>
    <scope>NUCLEOTIDE SEQUENCE [LARGE SCALE GENOMIC DNA]</scope>
    <source>
        <strain evidence="4">CD36 / ATCC MYA-646 / CBS 7987 / NCPF 3949 / NRRL Y-17841</strain>
    </source>
</reference>
<dbReference type="KEGG" id="cdu:CD36_21090"/>
<dbReference type="PANTHER" id="PTHR13120">
    <property type="entry name" value="PHD FINGER-LIKE DOMAIN-CONTAINING PROTEIN 5A"/>
    <property type="match status" value="1"/>
</dbReference>
<dbReference type="PIRSF" id="PIRSF016468">
    <property type="entry name" value="PHF5"/>
    <property type="match status" value="1"/>
</dbReference>
<dbReference type="GO" id="GO:0000398">
    <property type="term" value="P:mRNA splicing, via spliceosome"/>
    <property type="evidence" value="ECO:0007669"/>
    <property type="project" value="InterPro"/>
</dbReference>
<dbReference type="Proteomes" id="UP000002605">
    <property type="component" value="Chromosome 2"/>
</dbReference>
<evidence type="ECO:0000313" key="4">
    <source>
        <dbReference type="Proteomes" id="UP000002605"/>
    </source>
</evidence>
<dbReference type="HOGENOM" id="CLU_110369_2_0_1"/>
<accession>B9WBW8</accession>
<dbReference type="EMBL" id="FM992689">
    <property type="protein sequence ID" value="CAX43890.1"/>
    <property type="molecule type" value="Genomic_DNA"/>
</dbReference>
<dbReference type="GeneID" id="8046132"/>
<organism evidence="3 4">
    <name type="scientific">Candida dubliniensis (strain CD36 / ATCC MYA-646 / CBS 7987 / NCPF 3949 / NRRL Y-17841)</name>
    <name type="common">Yeast</name>
    <dbReference type="NCBI Taxonomy" id="573826"/>
    <lineage>
        <taxon>Eukaryota</taxon>
        <taxon>Fungi</taxon>
        <taxon>Dikarya</taxon>
        <taxon>Ascomycota</taxon>
        <taxon>Saccharomycotina</taxon>
        <taxon>Pichiomycetes</taxon>
        <taxon>Debaryomycetaceae</taxon>
        <taxon>Candida/Lodderomyces clade</taxon>
        <taxon>Candida</taxon>
    </lineage>
</organism>
<dbReference type="OrthoDB" id="10248186at2759"/>
<keyword evidence="4" id="KW-1185">Reference proteome</keyword>
<dbReference type="AlphaFoldDB" id="B9WBW8"/>